<evidence type="ECO:0000256" key="4">
    <source>
        <dbReference type="HAMAP-Rule" id="MF_01181"/>
    </source>
</evidence>
<evidence type="ECO:0000313" key="7">
    <source>
        <dbReference type="Proteomes" id="UP000234503"/>
    </source>
</evidence>
<evidence type="ECO:0000313" key="6">
    <source>
        <dbReference type="EMBL" id="PLR30037.1"/>
    </source>
</evidence>
<comment type="subunit">
    <text evidence="4">Interacts with RpoD.</text>
</comment>
<keyword evidence="3 4" id="KW-0804">Transcription</keyword>
<organism evidence="6 7">
    <name type="scientific">Chimaeribacter coloradensis</name>
    <dbReference type="NCBI Taxonomy" id="2060068"/>
    <lineage>
        <taxon>Bacteria</taxon>
        <taxon>Pseudomonadati</taxon>
        <taxon>Pseudomonadota</taxon>
        <taxon>Gammaproteobacteria</taxon>
        <taxon>Enterobacterales</taxon>
        <taxon>Yersiniaceae</taxon>
        <taxon>Chimaeribacter</taxon>
    </lineage>
</organism>
<dbReference type="PIRSF" id="PIRSF016548">
    <property type="entry name" value="Rsd_AlgQ"/>
    <property type="match status" value="1"/>
</dbReference>
<dbReference type="Gene3D" id="1.20.120.1370">
    <property type="entry name" value="Regulator of RNA polymerase sigma(70) subunit, domain 4"/>
    <property type="match status" value="1"/>
</dbReference>
<protein>
    <recommendedName>
        <fullName evidence="4">Regulator of sigma D</fullName>
    </recommendedName>
</protein>
<sequence>MLNRLEKLTQRVGGSNELIDQWLHARKELLVAYCTLVGLKPNKEKHAPLDEEALKNFCHQLVDYLSAGHFQLYDKIIQDIEGSESPRMLVTSQIYPALQQNTETVMTFHDRYTETAIGDDHIFEFHQALSDVGVALDARFQLEDQLIALAFDAASLPLQQPVANDSTLARPA</sequence>
<name>A0A2N5DTV2_9GAMM</name>
<reference evidence="6 7" key="1">
    <citation type="submission" date="2017-12" db="EMBL/GenBank/DDBJ databases">
        <title>Characterization of six clinical isolates of Enterochimera gen. nov., a novel genus of the Yersiniaciae family and the three species Enterochimera arupensis sp. nov., Enterochimera coloradensis sp. nov, and Enterochimera californica sp. nov.</title>
        <authorList>
            <person name="Rossi A."/>
            <person name="Fisher M."/>
        </authorList>
    </citation>
    <scope>NUCLEOTIDE SEQUENCE [LARGE SCALE GENOMIC DNA]</scope>
    <source>
        <strain evidence="7">2016-Iso4</strain>
    </source>
</reference>
<dbReference type="RefSeq" id="WP_101826797.1">
    <property type="nucleotide sequence ID" value="NZ_PJZH01000036.1"/>
</dbReference>
<evidence type="ECO:0000256" key="2">
    <source>
        <dbReference type="ARBA" id="ARBA00023015"/>
    </source>
</evidence>
<keyword evidence="7" id="KW-1185">Reference proteome</keyword>
<dbReference type="GO" id="GO:0006355">
    <property type="term" value="P:regulation of DNA-templated transcription"/>
    <property type="evidence" value="ECO:0007669"/>
    <property type="project" value="InterPro"/>
</dbReference>
<dbReference type="Proteomes" id="UP000234503">
    <property type="component" value="Unassembled WGS sequence"/>
</dbReference>
<dbReference type="NCBIfam" id="NF008723">
    <property type="entry name" value="PRK11718.1"/>
    <property type="match status" value="1"/>
</dbReference>
<gene>
    <name evidence="4" type="primary">rsd</name>
    <name evidence="6" type="ORF">CYR32_19600</name>
</gene>
<proteinExistence type="inferred from homology"/>
<dbReference type="Pfam" id="PF04353">
    <property type="entry name" value="Rsd_AlgQ"/>
    <property type="match status" value="1"/>
</dbReference>
<dbReference type="InterPro" id="IPR007448">
    <property type="entry name" value="Sigma70_reg_Rsd_AlgQ"/>
</dbReference>
<evidence type="ECO:0000256" key="1">
    <source>
        <dbReference type="ARBA" id="ARBA00022490"/>
    </source>
</evidence>
<comment type="caution">
    <text evidence="6">The sequence shown here is derived from an EMBL/GenBank/DDBJ whole genome shotgun (WGS) entry which is preliminary data.</text>
</comment>
<comment type="subcellular location">
    <subcellularLocation>
        <location evidence="4">Cytoplasm</location>
    </subcellularLocation>
</comment>
<dbReference type="InterPro" id="IPR038309">
    <property type="entry name" value="Rsd/AlgQ_sf"/>
</dbReference>
<accession>A0A2N5DTV2</accession>
<evidence type="ECO:0000256" key="5">
    <source>
        <dbReference type="RuleBase" id="RU004409"/>
    </source>
</evidence>
<dbReference type="AlphaFoldDB" id="A0A2N5DTV2"/>
<dbReference type="InterPro" id="IPR023785">
    <property type="entry name" value="Sigma70_reg_Rsd"/>
</dbReference>
<keyword evidence="1 4" id="KW-0963">Cytoplasm</keyword>
<comment type="similarity">
    <text evidence="4 5">Belongs to the Rsd/AlgQ family.</text>
</comment>
<comment type="function">
    <text evidence="4">Binds RpoD and negatively regulates RpoD-mediated transcription activation by preventing the interaction between the primary sigma factor RpoD with the catalytic core of the RNA polymerase and with promoter DNA. May be involved in replacement of the RNA polymerase sigma subunit from RpoD to RpoS during the transition from exponential growth to the stationary phase.</text>
</comment>
<evidence type="ECO:0000256" key="3">
    <source>
        <dbReference type="ARBA" id="ARBA00023163"/>
    </source>
</evidence>
<dbReference type="HAMAP" id="MF_01181">
    <property type="entry name" value="Rsd"/>
    <property type="match status" value="1"/>
</dbReference>
<dbReference type="EMBL" id="PJZH01000036">
    <property type="protein sequence ID" value="PLR30037.1"/>
    <property type="molecule type" value="Genomic_DNA"/>
</dbReference>
<keyword evidence="2 4" id="KW-0805">Transcription regulation</keyword>
<dbReference type="OrthoDB" id="5567237at2"/>
<dbReference type="GO" id="GO:0005737">
    <property type="term" value="C:cytoplasm"/>
    <property type="evidence" value="ECO:0007669"/>
    <property type="project" value="UniProtKB-SubCell"/>
</dbReference>